<dbReference type="Pfam" id="PF08034">
    <property type="entry name" value="TES"/>
    <property type="match status" value="1"/>
</dbReference>
<dbReference type="OrthoDB" id="10426298at2759"/>
<proteinExistence type="predicted"/>
<evidence type="ECO:0000313" key="3">
    <source>
        <dbReference type="WBParaSite" id="ECPE_0000878601-mRNA-1"/>
    </source>
</evidence>
<gene>
    <name evidence="1" type="ORF">ECPE_LOCUS8760</name>
</gene>
<reference evidence="1 2" key="2">
    <citation type="submission" date="2018-11" db="EMBL/GenBank/DDBJ databases">
        <authorList>
            <consortium name="Pathogen Informatics"/>
        </authorList>
    </citation>
    <scope>NUCLEOTIDE SEQUENCE [LARGE SCALE GENOMIC DNA]</scope>
    <source>
        <strain evidence="1 2">Egypt</strain>
    </source>
</reference>
<dbReference type="Proteomes" id="UP000272942">
    <property type="component" value="Unassembled WGS sequence"/>
</dbReference>
<protein>
    <submittedName>
        <fullName evidence="3">Filaggrin-2-like</fullName>
    </submittedName>
</protein>
<evidence type="ECO:0000313" key="2">
    <source>
        <dbReference type="Proteomes" id="UP000272942"/>
    </source>
</evidence>
<keyword evidence="2" id="KW-1185">Reference proteome</keyword>
<name>A0A183AP75_9TREM</name>
<sequence>MMGHMGHDSGYKMHGGVQAKGRLAGIGGSQKSAKFEKVTKFHQGGDLDSYGKPKQKYGAYKSYGQMKEYTHDFENRKYNVYGDVDVRGHGGLHGGSKAKGRFDSHGHYDAHGKLDELGKYDRHEMFKGHSHADLYGRGYGGKKFDDYNGY</sequence>
<organism evidence="3">
    <name type="scientific">Echinostoma caproni</name>
    <dbReference type="NCBI Taxonomy" id="27848"/>
    <lineage>
        <taxon>Eukaryota</taxon>
        <taxon>Metazoa</taxon>
        <taxon>Spiralia</taxon>
        <taxon>Lophotrochozoa</taxon>
        <taxon>Platyhelminthes</taxon>
        <taxon>Trematoda</taxon>
        <taxon>Digenea</taxon>
        <taxon>Plagiorchiida</taxon>
        <taxon>Echinostomata</taxon>
        <taxon>Echinostomatoidea</taxon>
        <taxon>Echinostomatidae</taxon>
        <taxon>Echinostoma</taxon>
    </lineage>
</organism>
<dbReference type="InterPro" id="IPR012615">
    <property type="entry name" value="TES"/>
</dbReference>
<dbReference type="AlphaFoldDB" id="A0A183AP75"/>
<evidence type="ECO:0000313" key="1">
    <source>
        <dbReference type="EMBL" id="VDP84143.1"/>
    </source>
</evidence>
<dbReference type="WBParaSite" id="ECPE_0000878601-mRNA-1">
    <property type="protein sequence ID" value="ECPE_0000878601-mRNA-1"/>
    <property type="gene ID" value="ECPE_0000878601"/>
</dbReference>
<reference evidence="3" key="1">
    <citation type="submission" date="2016-06" db="UniProtKB">
        <authorList>
            <consortium name="WormBaseParasite"/>
        </authorList>
    </citation>
    <scope>IDENTIFICATION</scope>
</reference>
<accession>A0A183AP75</accession>
<dbReference type="EMBL" id="UZAN01046429">
    <property type="protein sequence ID" value="VDP84143.1"/>
    <property type="molecule type" value="Genomic_DNA"/>
</dbReference>